<comment type="caution">
    <text evidence="1">The sequence shown here is derived from an EMBL/GenBank/DDBJ whole genome shotgun (WGS) entry which is preliminary data.</text>
</comment>
<accession>A0A2W7NF17</accession>
<dbReference type="AlphaFoldDB" id="A0A2W7NF17"/>
<name>A0A2W7NF17_9BACT</name>
<evidence type="ECO:0000313" key="2">
    <source>
        <dbReference type="Proteomes" id="UP000249239"/>
    </source>
</evidence>
<dbReference type="RefSeq" id="WP_111444826.1">
    <property type="nucleotide sequence ID" value="NZ_QKZK01000007.1"/>
</dbReference>
<evidence type="ECO:0000313" key="1">
    <source>
        <dbReference type="EMBL" id="PZX18083.1"/>
    </source>
</evidence>
<keyword evidence="2" id="KW-1185">Reference proteome</keyword>
<proteinExistence type="predicted"/>
<dbReference type="EMBL" id="QKZK01000007">
    <property type="protein sequence ID" value="PZX18083.1"/>
    <property type="molecule type" value="Genomic_DNA"/>
</dbReference>
<protein>
    <submittedName>
        <fullName evidence="1">Uncharacterized protein</fullName>
    </submittedName>
</protein>
<dbReference type="Proteomes" id="UP000249239">
    <property type="component" value="Unassembled WGS sequence"/>
</dbReference>
<organism evidence="1 2">
    <name type="scientific">Breznakibacter xylanolyticus</name>
    <dbReference type="NCBI Taxonomy" id="990"/>
    <lineage>
        <taxon>Bacteria</taxon>
        <taxon>Pseudomonadati</taxon>
        <taxon>Bacteroidota</taxon>
        <taxon>Bacteroidia</taxon>
        <taxon>Marinilabiliales</taxon>
        <taxon>Marinilabiliaceae</taxon>
        <taxon>Breznakibacter</taxon>
    </lineage>
</organism>
<reference evidence="1 2" key="1">
    <citation type="submission" date="2018-06" db="EMBL/GenBank/DDBJ databases">
        <title>Genomic Encyclopedia of Archaeal and Bacterial Type Strains, Phase II (KMG-II): from individual species to whole genera.</title>
        <authorList>
            <person name="Goeker M."/>
        </authorList>
    </citation>
    <scope>NUCLEOTIDE SEQUENCE [LARGE SCALE GENOMIC DNA]</scope>
    <source>
        <strain evidence="1 2">DSM 6779</strain>
    </source>
</reference>
<gene>
    <name evidence="1" type="ORF">LX69_01120</name>
</gene>
<sequence length="97" mass="11272">MTQLTLRFPEPPPKPKELPWKAIFPHWMPEQGGLAQMHTVILTGQGYCYGDTVRINEIKGEQVACTVEHFKDDNWWKNGTTYQCTLFDLWPIPGIHF</sequence>